<feature type="transmembrane region" description="Helical" evidence="7">
    <location>
        <begin position="113"/>
        <end position="133"/>
    </location>
</feature>
<keyword evidence="3" id="KW-1003">Cell membrane</keyword>
<feature type="transmembrane region" description="Helical" evidence="7">
    <location>
        <begin position="213"/>
        <end position="237"/>
    </location>
</feature>
<dbReference type="PROSITE" id="PS50928">
    <property type="entry name" value="ABC_TM1"/>
    <property type="match status" value="1"/>
</dbReference>
<evidence type="ECO:0000256" key="1">
    <source>
        <dbReference type="ARBA" id="ARBA00004651"/>
    </source>
</evidence>
<keyword evidence="5 7" id="KW-1133">Transmembrane helix</keyword>
<feature type="transmembrane region" description="Helical" evidence="7">
    <location>
        <begin position="79"/>
        <end position="101"/>
    </location>
</feature>
<keyword evidence="10" id="KW-1185">Reference proteome</keyword>
<keyword evidence="2 7" id="KW-0813">Transport</keyword>
<dbReference type="EMBL" id="JAHLDV010000002">
    <property type="protein sequence ID" value="MBU3158452.1"/>
    <property type="molecule type" value="Genomic_DNA"/>
</dbReference>
<keyword evidence="6 7" id="KW-0472">Membrane</keyword>
<feature type="transmembrane region" description="Helical" evidence="7">
    <location>
        <begin position="160"/>
        <end position="184"/>
    </location>
</feature>
<sequence length="303" mass="33415">MHSTNTTFKKRAIYLGILPGILIYLILNVGPSLASFGFSFTNMSGLVGAPWKFVGLANYKEYFFIQNYRDYIDVIKRTLVYAGVTTILQNAIALFVAIILNSKFIKGRSLFRAIIFMPVVLGVMVTSLSWTLVFNTDGPATKFLALLGTSSNFFGDRISAFPLVIFCQIWMFMGWSMVIFLAGLQSIPADLYEAGEIDGTSSWQAFKSITLPLLWPSVTVNVLMSIIGALSSFQIILLTTGGINDTSTLAMNVYANAFGIGKQATIVGLRQGYASAMGMILFAIILVFILIFQYLLKKKEIEI</sequence>
<comment type="subcellular location">
    <subcellularLocation>
        <location evidence="1 7">Cell membrane</location>
        <topology evidence="1 7">Multi-pass membrane protein</topology>
    </subcellularLocation>
</comment>
<evidence type="ECO:0000256" key="3">
    <source>
        <dbReference type="ARBA" id="ARBA00022475"/>
    </source>
</evidence>
<evidence type="ECO:0000256" key="6">
    <source>
        <dbReference type="ARBA" id="ARBA00023136"/>
    </source>
</evidence>
<comment type="caution">
    <text evidence="9">The sequence shown here is derived from an EMBL/GenBank/DDBJ whole genome shotgun (WGS) entry which is preliminary data.</text>
</comment>
<dbReference type="CDD" id="cd06261">
    <property type="entry name" value="TM_PBP2"/>
    <property type="match status" value="1"/>
</dbReference>
<evidence type="ECO:0000259" key="8">
    <source>
        <dbReference type="PROSITE" id="PS50928"/>
    </source>
</evidence>
<evidence type="ECO:0000256" key="4">
    <source>
        <dbReference type="ARBA" id="ARBA00022692"/>
    </source>
</evidence>
<dbReference type="Proteomes" id="UP000776252">
    <property type="component" value="Unassembled WGS sequence"/>
</dbReference>
<dbReference type="PANTHER" id="PTHR30193">
    <property type="entry name" value="ABC TRANSPORTER PERMEASE PROTEIN"/>
    <property type="match status" value="1"/>
</dbReference>
<dbReference type="RefSeq" id="WP_216145485.1">
    <property type="nucleotide sequence ID" value="NZ_JAHLDV010000002.1"/>
</dbReference>
<keyword evidence="4 7" id="KW-0812">Transmembrane</keyword>
<feature type="transmembrane region" description="Helical" evidence="7">
    <location>
        <begin position="12"/>
        <end position="34"/>
    </location>
</feature>
<protein>
    <submittedName>
        <fullName evidence="9">Sugar ABC transporter permease</fullName>
    </submittedName>
</protein>
<dbReference type="InterPro" id="IPR000515">
    <property type="entry name" value="MetI-like"/>
</dbReference>
<evidence type="ECO:0000313" key="9">
    <source>
        <dbReference type="EMBL" id="MBU3158452.1"/>
    </source>
</evidence>
<gene>
    <name evidence="9" type="ORF">KPL37_01535</name>
</gene>
<evidence type="ECO:0000313" key="10">
    <source>
        <dbReference type="Proteomes" id="UP000776252"/>
    </source>
</evidence>
<dbReference type="Pfam" id="PF00528">
    <property type="entry name" value="BPD_transp_1"/>
    <property type="match status" value="1"/>
</dbReference>
<feature type="transmembrane region" description="Helical" evidence="7">
    <location>
        <begin position="273"/>
        <end position="296"/>
    </location>
</feature>
<name>A0ABS6BNS8_9CLOT</name>
<evidence type="ECO:0000256" key="5">
    <source>
        <dbReference type="ARBA" id="ARBA00022989"/>
    </source>
</evidence>
<reference evidence="9 10" key="1">
    <citation type="submission" date="2021-06" db="EMBL/GenBank/DDBJ databases">
        <title>Clostridia strains as spoilage organisms.</title>
        <authorList>
            <person name="Wambui J."/>
            <person name="Stephan R."/>
            <person name="Stevens M.J.A."/>
        </authorList>
    </citation>
    <scope>NUCLEOTIDE SEQUENCE [LARGE SCALE GENOMIC DNA]</scope>
    <source>
        <strain evidence="9 10">DSM 14204</strain>
    </source>
</reference>
<accession>A0ABS6BNS8</accession>
<dbReference type="PANTHER" id="PTHR30193:SF37">
    <property type="entry name" value="INNER MEMBRANE ABC TRANSPORTER PERMEASE PROTEIN YCJO"/>
    <property type="match status" value="1"/>
</dbReference>
<proteinExistence type="inferred from homology"/>
<dbReference type="InterPro" id="IPR051393">
    <property type="entry name" value="ABC_transporter_permease"/>
</dbReference>
<organism evidence="9 10">
    <name type="scientific">Clostridium frigoris</name>
    <dbReference type="NCBI Taxonomy" id="205327"/>
    <lineage>
        <taxon>Bacteria</taxon>
        <taxon>Bacillati</taxon>
        <taxon>Bacillota</taxon>
        <taxon>Clostridia</taxon>
        <taxon>Eubacteriales</taxon>
        <taxon>Clostridiaceae</taxon>
        <taxon>Clostridium</taxon>
    </lineage>
</organism>
<evidence type="ECO:0000256" key="7">
    <source>
        <dbReference type="RuleBase" id="RU363032"/>
    </source>
</evidence>
<comment type="similarity">
    <text evidence="7">Belongs to the binding-protein-dependent transport system permease family.</text>
</comment>
<evidence type="ECO:0000256" key="2">
    <source>
        <dbReference type="ARBA" id="ARBA00022448"/>
    </source>
</evidence>
<feature type="domain" description="ABC transmembrane type-1" evidence="8">
    <location>
        <begin position="75"/>
        <end position="292"/>
    </location>
</feature>